<dbReference type="CDD" id="cd04733">
    <property type="entry name" value="OYE_like_2_FMN"/>
    <property type="match status" value="1"/>
</dbReference>
<dbReference type="Pfam" id="PF00724">
    <property type="entry name" value="Oxidored_FMN"/>
    <property type="match status" value="1"/>
</dbReference>
<dbReference type="SUPFAM" id="SSF63829">
    <property type="entry name" value="Calcium-dependent phosphotriesterase"/>
    <property type="match status" value="1"/>
</dbReference>
<keyword evidence="4" id="KW-0560">Oxidoreductase</keyword>
<sequence>MSPRFPSDNVDVSSLGAPLQFEFSQRKAPNRFLKAALSERMASWSPTDLSARGIPSPNLINLYRRWGEGQYGLILTGNIMIAYDQLEAPGNMIIDLENPFAGQRFEAFKQLATAAKKHGSLIVGQVGHPGRQTYERLQSNPVSASDIQLVMENFGTFGKPHAATEEEIQDIIRRFVHVAVYLQKAGYDGIQLHSAHGYLLAQFLSQTTNKRTDKYGGSLANRARIIVEIAQAIRQALPGPNFIIGIKINSVEFQAHGFTPEESKELCEILDRTSFDFVELSGGTYEAGAFQHKRESSQKRESFFLEFADLITPALKRTRSYVTGGFRTASGMVQALQTVDGVGLGRSITQEPLLPKELLAGTVQGAIQQKIDLQDFFKTSRAAGAQMLQIGQDEQPIDLSNDANLEVFMNGLGEWAEQMQKDGAAMNMYGYAQLPKGNVGVNLSEHLKNLGLLALMLWQHIINQDIPHGCSSQHPIIIDNMHFRTTMLGSLAILPVAMASRHFFDATPEISATAYRNEQPKVIVETLFQFPTIGSWIDNMAVRSDGNLLLTRLDTPEVWLFNITSGNATLAYSFPNVTSCFGISEIDNDIFAVVVGNFSPKTFQPGAGSFSVHKLDFTKIDAEENERALESPKASEIVTMPDAEALNGMTTFSRGSNLVLIADSPKGIIWKVDTKIGNYSVALNDTTMAPAEGQALPLGVNALTVFGDYVYYTGTTRMVYCRVKVDKDANPIGDFEIIASGFLPDNIEMADDGTAYFPTAPQNSLVRLTPSGQISLVAGGQVSTGLAGASSVRMSNDRQILYVGTNGGQIAPVFGTFIEPAKIVKIVLEE</sequence>
<dbReference type="KEGG" id="pdp:PDIP_42750"/>
<dbReference type="Gene3D" id="2.120.10.30">
    <property type="entry name" value="TolB, C-terminal domain"/>
    <property type="match status" value="1"/>
</dbReference>
<comment type="similarity">
    <text evidence="1">Belongs to the NADH:flavin oxidoreductase/NADH oxidase family.</text>
</comment>
<dbReference type="AlphaFoldDB" id="A0A7T6XSH3"/>
<dbReference type="GeneID" id="26232593"/>
<dbReference type="SUPFAM" id="SSF51395">
    <property type="entry name" value="FMN-linked oxidoreductases"/>
    <property type="match status" value="1"/>
</dbReference>
<evidence type="ECO:0000313" key="7">
    <source>
        <dbReference type="Proteomes" id="UP000595662"/>
    </source>
</evidence>
<dbReference type="RefSeq" id="XP_014535266.2">
    <property type="nucleotide sequence ID" value="XM_014679780.2"/>
</dbReference>
<gene>
    <name evidence="6" type="ORF">Pdw03_1246</name>
</gene>
<evidence type="ECO:0000313" key="6">
    <source>
        <dbReference type="EMBL" id="QQK46348.1"/>
    </source>
</evidence>
<dbReference type="GO" id="GO:0010181">
    <property type="term" value="F:FMN binding"/>
    <property type="evidence" value="ECO:0007669"/>
    <property type="project" value="InterPro"/>
</dbReference>
<accession>A0A7T6XSH3</accession>
<feature type="domain" description="NADH:flavin oxidoreductase/NADH oxidase N-terminal" evidence="5">
    <location>
        <begin position="37"/>
        <end position="357"/>
    </location>
</feature>
<keyword evidence="3" id="KW-0288">FMN</keyword>
<reference evidence="6 7" key="1">
    <citation type="submission" date="2020-08" db="EMBL/GenBank/DDBJ databases">
        <title>The completed genome sequence of the pathogenic ascomycete fungus Penicillium digitatum.</title>
        <authorList>
            <person name="Wang M."/>
        </authorList>
    </citation>
    <scope>NUCLEOTIDE SEQUENCE [LARGE SCALE GENOMIC DNA]</scope>
    <source>
        <strain evidence="6 7">PdW03</strain>
    </source>
</reference>
<dbReference type="InterPro" id="IPR011042">
    <property type="entry name" value="6-blade_b-propeller_TolB-like"/>
</dbReference>
<dbReference type="VEuPathDB" id="FungiDB:PDIP_42760"/>
<proteinExistence type="inferred from homology"/>
<dbReference type="VEuPathDB" id="FungiDB:PDIP_42750"/>
<dbReference type="EMBL" id="CP060778">
    <property type="protein sequence ID" value="QQK46348.1"/>
    <property type="molecule type" value="Genomic_DNA"/>
</dbReference>
<organism evidence="6 7">
    <name type="scientific">Penicillium digitatum</name>
    <name type="common">Green mold</name>
    <dbReference type="NCBI Taxonomy" id="36651"/>
    <lineage>
        <taxon>Eukaryota</taxon>
        <taxon>Fungi</taxon>
        <taxon>Dikarya</taxon>
        <taxon>Ascomycota</taxon>
        <taxon>Pezizomycotina</taxon>
        <taxon>Eurotiomycetes</taxon>
        <taxon>Eurotiomycetidae</taxon>
        <taxon>Eurotiales</taxon>
        <taxon>Aspergillaceae</taxon>
        <taxon>Penicillium</taxon>
    </lineage>
</organism>
<protein>
    <submittedName>
        <fullName evidence="6">Aldolase-type TIM barrel</fullName>
    </submittedName>
</protein>
<dbReference type="InterPro" id="IPR001155">
    <property type="entry name" value="OxRdtase_FMN_N"/>
</dbReference>
<evidence type="ECO:0000259" key="5">
    <source>
        <dbReference type="Pfam" id="PF00724"/>
    </source>
</evidence>
<evidence type="ECO:0000256" key="2">
    <source>
        <dbReference type="ARBA" id="ARBA00022630"/>
    </source>
</evidence>
<keyword evidence="2" id="KW-0285">Flavoprotein</keyword>
<dbReference type="PANTHER" id="PTHR43656:SF5">
    <property type="entry name" value="NADH:FLAVIN OXIDOREDUCTASE_NADH OXIDASE N-TERMINAL DOMAIN-CONTAINING PROTEIN"/>
    <property type="match status" value="1"/>
</dbReference>
<evidence type="ECO:0000256" key="3">
    <source>
        <dbReference type="ARBA" id="ARBA00022643"/>
    </source>
</evidence>
<dbReference type="Gene3D" id="3.20.20.70">
    <property type="entry name" value="Aldolase class I"/>
    <property type="match status" value="1"/>
</dbReference>
<name>A0A7T6XSH3_PENDI</name>
<dbReference type="Proteomes" id="UP000595662">
    <property type="component" value="Chromosome 5"/>
</dbReference>
<evidence type="ECO:0000256" key="4">
    <source>
        <dbReference type="ARBA" id="ARBA00023002"/>
    </source>
</evidence>
<dbReference type="PANTHER" id="PTHR43656">
    <property type="entry name" value="BINDING OXIDOREDUCTASE, PUTATIVE (AFU_ORTHOLOGUE AFUA_2G08260)-RELATED"/>
    <property type="match status" value="1"/>
</dbReference>
<dbReference type="InterPro" id="IPR013785">
    <property type="entry name" value="Aldolase_TIM"/>
</dbReference>
<dbReference type="InterPro" id="IPR051799">
    <property type="entry name" value="NADH_flavin_oxidoreductase"/>
</dbReference>
<dbReference type="GO" id="GO:0016491">
    <property type="term" value="F:oxidoreductase activity"/>
    <property type="evidence" value="ECO:0007669"/>
    <property type="project" value="UniProtKB-KW"/>
</dbReference>
<evidence type="ECO:0000256" key="1">
    <source>
        <dbReference type="ARBA" id="ARBA00005979"/>
    </source>
</evidence>